<evidence type="ECO:0000256" key="8">
    <source>
        <dbReference type="ARBA" id="ARBA00022837"/>
    </source>
</evidence>
<dbReference type="Gene3D" id="3.40.1110.10">
    <property type="entry name" value="Calcium-transporting ATPase, cytoplasmic domain N"/>
    <property type="match status" value="1"/>
</dbReference>
<dbReference type="InterPro" id="IPR023299">
    <property type="entry name" value="ATPase_P-typ_cyto_dom_N"/>
</dbReference>
<dbReference type="FunFam" id="1.20.1110.10:FF:000039">
    <property type="entry name" value="Calcium-transporting ATPase"/>
    <property type="match status" value="1"/>
</dbReference>
<evidence type="ECO:0000256" key="1">
    <source>
        <dbReference type="ARBA" id="ARBA00004141"/>
    </source>
</evidence>
<dbReference type="InterPro" id="IPR059000">
    <property type="entry name" value="ATPase_P-type_domA"/>
</dbReference>
<dbReference type="InterPro" id="IPR023214">
    <property type="entry name" value="HAD_sf"/>
</dbReference>
<feature type="domain" description="EF-hand" evidence="22">
    <location>
        <begin position="544"/>
        <end position="579"/>
    </location>
</feature>
<dbReference type="FunFam" id="1.20.1110.10:FF:000097">
    <property type="entry name" value="Calcium-transporting ATPase 9 plasma membrane-type"/>
    <property type="match status" value="1"/>
</dbReference>
<dbReference type="SFLD" id="SFLDF00027">
    <property type="entry name" value="p-type_atpase"/>
    <property type="match status" value="1"/>
</dbReference>
<evidence type="ECO:0000256" key="7">
    <source>
        <dbReference type="ARBA" id="ARBA00022741"/>
    </source>
</evidence>
<dbReference type="InterPro" id="IPR006068">
    <property type="entry name" value="ATPase_P-typ_cation-transptr_C"/>
</dbReference>
<evidence type="ECO:0000256" key="10">
    <source>
        <dbReference type="ARBA" id="ARBA00022842"/>
    </source>
</evidence>
<feature type="domain" description="EF-hand" evidence="22">
    <location>
        <begin position="591"/>
        <end position="626"/>
    </location>
</feature>
<dbReference type="SUPFAM" id="SSF50891">
    <property type="entry name" value="Cyclophilin-like"/>
    <property type="match status" value="1"/>
</dbReference>
<name>A0A8J5HFM1_ZINOF</name>
<dbReference type="PROSITE" id="PS50222">
    <property type="entry name" value="EF_HAND_2"/>
    <property type="match status" value="3"/>
</dbReference>
<organism evidence="23 24">
    <name type="scientific">Zingiber officinale</name>
    <name type="common">Ginger</name>
    <name type="synonym">Amomum zingiber</name>
    <dbReference type="NCBI Taxonomy" id="94328"/>
    <lineage>
        <taxon>Eukaryota</taxon>
        <taxon>Viridiplantae</taxon>
        <taxon>Streptophyta</taxon>
        <taxon>Embryophyta</taxon>
        <taxon>Tracheophyta</taxon>
        <taxon>Spermatophyta</taxon>
        <taxon>Magnoliopsida</taxon>
        <taxon>Liliopsida</taxon>
        <taxon>Zingiberales</taxon>
        <taxon>Zingiberaceae</taxon>
        <taxon>Zingiber</taxon>
    </lineage>
</organism>
<dbReference type="InterPro" id="IPR044492">
    <property type="entry name" value="P_typ_ATPase_HD_dom"/>
</dbReference>
<evidence type="ECO:0000256" key="5">
    <source>
        <dbReference type="ARBA" id="ARBA00022692"/>
    </source>
</evidence>
<dbReference type="InterPro" id="IPR008250">
    <property type="entry name" value="ATPase_P-typ_transduc_dom_A_sf"/>
</dbReference>
<dbReference type="InterPro" id="IPR002130">
    <property type="entry name" value="Cyclophilin-type_PPIase_dom"/>
</dbReference>
<dbReference type="CDD" id="cd00051">
    <property type="entry name" value="EFh"/>
    <property type="match status" value="1"/>
</dbReference>
<dbReference type="Pfam" id="PF21329">
    <property type="entry name" value="CYP38_PsbQ-like"/>
    <property type="match status" value="1"/>
</dbReference>
<keyword evidence="10" id="KW-0460">Magnesium</keyword>
<keyword evidence="17 20" id="KW-0472">Membrane</keyword>
<evidence type="ECO:0000256" key="16">
    <source>
        <dbReference type="ARBA" id="ARBA00023078"/>
    </source>
</evidence>
<evidence type="ECO:0000256" key="6">
    <source>
        <dbReference type="ARBA" id="ARBA00022723"/>
    </source>
</evidence>
<dbReference type="SMART" id="SM00054">
    <property type="entry name" value="EFh"/>
    <property type="match status" value="3"/>
</dbReference>
<dbReference type="InterPro" id="IPR002048">
    <property type="entry name" value="EF_hand_dom"/>
</dbReference>
<protein>
    <recommendedName>
        <fullName evidence="20">Calcium-transporting ATPase</fullName>
        <ecNumber evidence="20">7.2.2.10</ecNumber>
    </recommendedName>
</protein>
<comment type="caution">
    <text evidence="23">The sequence shown here is derived from an EMBL/GenBank/DDBJ whole genome shotgun (WGS) entry which is preliminary data.</text>
</comment>
<keyword evidence="14" id="KW-0007">Acetylation</keyword>
<keyword evidence="5 20" id="KW-0812">Transmembrane</keyword>
<dbReference type="InterPro" id="IPR006408">
    <property type="entry name" value="P-type_ATPase_IIB"/>
</dbReference>
<dbReference type="Pfam" id="PF00122">
    <property type="entry name" value="E1-E2_ATPase"/>
    <property type="match status" value="1"/>
</dbReference>
<dbReference type="EMBL" id="JACMSC010000004">
    <property type="protein sequence ID" value="KAG6523257.1"/>
    <property type="molecule type" value="Genomic_DNA"/>
</dbReference>
<dbReference type="SUPFAM" id="SSF56784">
    <property type="entry name" value="HAD-like"/>
    <property type="match status" value="1"/>
</dbReference>
<comment type="function">
    <text evidence="20">Catalyzes the hydrolysis of ATP coupled with the transport of calcium.</text>
</comment>
<dbReference type="Pfam" id="PF00160">
    <property type="entry name" value="Pro_isomerase"/>
    <property type="match status" value="1"/>
</dbReference>
<dbReference type="Gene3D" id="1.10.238.10">
    <property type="entry name" value="EF-hand"/>
    <property type="match status" value="1"/>
</dbReference>
<dbReference type="Gene3D" id="1.20.120.290">
    <property type="entry name" value="Oxygen-evolving enhancer protein 3 (PsbQ), four-helix up-down bundle"/>
    <property type="match status" value="1"/>
</dbReference>
<evidence type="ECO:0000256" key="4">
    <source>
        <dbReference type="ARBA" id="ARBA00022568"/>
    </source>
</evidence>
<dbReference type="Pfam" id="PF13499">
    <property type="entry name" value="EF-hand_7"/>
    <property type="match status" value="1"/>
</dbReference>
<dbReference type="InterPro" id="IPR023298">
    <property type="entry name" value="ATPase_P-typ_TM_dom_sf"/>
</dbReference>
<dbReference type="GO" id="GO:0003755">
    <property type="term" value="F:peptidyl-prolyl cis-trans isomerase activity"/>
    <property type="evidence" value="ECO:0007669"/>
    <property type="project" value="InterPro"/>
</dbReference>
<evidence type="ECO:0000256" key="20">
    <source>
        <dbReference type="RuleBase" id="RU361146"/>
    </source>
</evidence>
<feature type="domain" description="PPIase cyclophilin-type" evidence="21">
    <location>
        <begin position="334"/>
        <end position="505"/>
    </location>
</feature>
<evidence type="ECO:0000313" key="24">
    <source>
        <dbReference type="Proteomes" id="UP000734854"/>
    </source>
</evidence>
<dbReference type="InterPro" id="IPR004014">
    <property type="entry name" value="ATPase_P-typ_cation-transptr_N"/>
</dbReference>
<dbReference type="InterPro" id="IPR023222">
    <property type="entry name" value="PsbQ-like_dom_sf"/>
</dbReference>
<dbReference type="CDD" id="cd02081">
    <property type="entry name" value="P-type_ATPase_Ca_PMCA-like"/>
    <property type="match status" value="1"/>
</dbReference>
<keyword evidence="16" id="KW-0793">Thylakoid</keyword>
<keyword evidence="15 20" id="KW-0406">Ion transport</keyword>
<dbReference type="SUPFAM" id="SSF81660">
    <property type="entry name" value="Metal cation-transporting ATPase, ATP-binding domain N"/>
    <property type="match status" value="1"/>
</dbReference>
<dbReference type="SUPFAM" id="SSF81653">
    <property type="entry name" value="Calcium ATPase, transduction domain A"/>
    <property type="match status" value="1"/>
</dbReference>
<dbReference type="GO" id="GO:0005524">
    <property type="term" value="F:ATP binding"/>
    <property type="evidence" value="ECO:0007669"/>
    <property type="project" value="UniProtKB-KW"/>
</dbReference>
<dbReference type="GO" id="GO:0005886">
    <property type="term" value="C:plasma membrane"/>
    <property type="evidence" value="ECO:0007669"/>
    <property type="project" value="TreeGrafter"/>
</dbReference>
<dbReference type="PROSITE" id="PS50072">
    <property type="entry name" value="CSA_PPIASE_2"/>
    <property type="match status" value="1"/>
</dbReference>
<dbReference type="PANTHER" id="PTHR24093">
    <property type="entry name" value="CATION TRANSPORTING ATPASE"/>
    <property type="match status" value="1"/>
</dbReference>
<dbReference type="Pfam" id="PF00690">
    <property type="entry name" value="Cation_ATPase_N"/>
    <property type="match status" value="1"/>
</dbReference>
<dbReference type="Gene3D" id="1.20.1110.10">
    <property type="entry name" value="Calcium-transporting ATPase, transmembrane domain"/>
    <property type="match status" value="1"/>
</dbReference>
<evidence type="ECO:0000256" key="18">
    <source>
        <dbReference type="ARBA" id="ARBA00048694"/>
    </source>
</evidence>
<dbReference type="EC" id="7.2.2.10" evidence="20"/>
<dbReference type="SMART" id="SM00831">
    <property type="entry name" value="Cation_ATPase_N"/>
    <property type="match status" value="1"/>
</dbReference>
<dbReference type="GO" id="GO:0016887">
    <property type="term" value="F:ATP hydrolysis activity"/>
    <property type="evidence" value="ECO:0007669"/>
    <property type="project" value="InterPro"/>
</dbReference>
<dbReference type="Gene3D" id="2.70.150.10">
    <property type="entry name" value="Calcium-transporting ATPase, cytoplasmic transduction domain A"/>
    <property type="match status" value="1"/>
</dbReference>
<dbReference type="InterPro" id="IPR048563">
    <property type="entry name" value="CYP38_PsbQ-like"/>
</dbReference>
<keyword evidence="7 20" id="KW-0547">Nucleotide-binding</keyword>
<comment type="function">
    <text evidence="19">This magnesium-dependent enzyme catalyzes the hydrolysis of ATP coupled with the translocation of calcium from the cytosol out of the cell or into organelles.</text>
</comment>
<keyword evidence="12" id="KW-1278">Translocase</keyword>
<comment type="caution">
    <text evidence="20">Lacks conserved residue(s) required for the propagation of feature annotation.</text>
</comment>
<reference evidence="23 24" key="1">
    <citation type="submission" date="2020-08" db="EMBL/GenBank/DDBJ databases">
        <title>Plant Genome Project.</title>
        <authorList>
            <person name="Zhang R.-G."/>
        </authorList>
    </citation>
    <scope>NUCLEOTIDE SEQUENCE [LARGE SCALE GENOMIC DNA]</scope>
    <source>
        <tissue evidence="23">Rhizome</tissue>
    </source>
</reference>
<evidence type="ECO:0000259" key="21">
    <source>
        <dbReference type="PROSITE" id="PS50072"/>
    </source>
</evidence>
<feature type="transmembrane region" description="Helical" evidence="20">
    <location>
        <begin position="1676"/>
        <end position="1698"/>
    </location>
</feature>
<dbReference type="GO" id="GO:0005516">
    <property type="term" value="F:calmodulin binding"/>
    <property type="evidence" value="ECO:0007669"/>
    <property type="project" value="UniProtKB-KW"/>
</dbReference>
<dbReference type="PRINTS" id="PR00120">
    <property type="entry name" value="HATPASE"/>
</dbReference>
<feature type="transmembrane region" description="Helical" evidence="20">
    <location>
        <begin position="1089"/>
        <end position="1112"/>
    </location>
</feature>
<evidence type="ECO:0000256" key="14">
    <source>
        <dbReference type="ARBA" id="ARBA00022990"/>
    </source>
</evidence>
<keyword evidence="4 20" id="KW-0109">Calcium transport</keyword>
<evidence type="ECO:0000256" key="15">
    <source>
        <dbReference type="ARBA" id="ARBA00023065"/>
    </source>
</evidence>
<evidence type="ECO:0000256" key="17">
    <source>
        <dbReference type="ARBA" id="ARBA00023136"/>
    </source>
</evidence>
<feature type="domain" description="EF-hand" evidence="22">
    <location>
        <begin position="631"/>
        <end position="666"/>
    </location>
</feature>
<evidence type="ECO:0000256" key="3">
    <source>
        <dbReference type="ARBA" id="ARBA00022448"/>
    </source>
</evidence>
<evidence type="ECO:0000256" key="9">
    <source>
        <dbReference type="ARBA" id="ARBA00022840"/>
    </source>
</evidence>
<dbReference type="InterPro" id="IPR029000">
    <property type="entry name" value="Cyclophilin-like_dom_sf"/>
</dbReference>
<dbReference type="PROSITE" id="PS00154">
    <property type="entry name" value="ATPASE_E1_E2"/>
    <property type="match status" value="1"/>
</dbReference>
<dbReference type="Gene3D" id="3.40.50.1000">
    <property type="entry name" value="HAD superfamily/HAD-like"/>
    <property type="match status" value="1"/>
</dbReference>
<dbReference type="CDD" id="cd01924">
    <property type="entry name" value="cyclophilin_TLP40_like"/>
    <property type="match status" value="1"/>
</dbReference>
<evidence type="ECO:0000256" key="13">
    <source>
        <dbReference type="ARBA" id="ARBA00022989"/>
    </source>
</evidence>
<dbReference type="Pfam" id="PF00689">
    <property type="entry name" value="Cation_ATPase_C"/>
    <property type="match status" value="1"/>
</dbReference>
<evidence type="ECO:0000256" key="12">
    <source>
        <dbReference type="ARBA" id="ARBA00022967"/>
    </source>
</evidence>
<keyword evidence="8 20" id="KW-0106">Calcium</keyword>
<keyword evidence="13 20" id="KW-1133">Transmembrane helix</keyword>
<dbReference type="FunFam" id="3.40.50.1000:FF:000018">
    <property type="entry name" value="Calcium-transporting ATPase"/>
    <property type="match status" value="1"/>
</dbReference>
<dbReference type="PANTHER" id="PTHR24093:SF434">
    <property type="entry name" value="CALCIUM-TRANSPORTING ATPASE 13, PLASMA MEMBRANE-TYPE-RELATED"/>
    <property type="match status" value="1"/>
</dbReference>
<keyword evidence="6" id="KW-0479">Metal-binding</keyword>
<dbReference type="Gene3D" id="2.40.100.10">
    <property type="entry name" value="Cyclophilin-like"/>
    <property type="match status" value="1"/>
</dbReference>
<dbReference type="Pfam" id="PF13246">
    <property type="entry name" value="Cation_ATPase"/>
    <property type="match status" value="1"/>
</dbReference>
<evidence type="ECO:0000259" key="22">
    <source>
        <dbReference type="PROSITE" id="PS50222"/>
    </source>
</evidence>
<dbReference type="InterPro" id="IPR001757">
    <property type="entry name" value="P_typ_ATPase"/>
</dbReference>
<comment type="subcellular location">
    <subcellularLocation>
        <location evidence="1 20">Membrane</location>
        <topology evidence="1 20">Multi-pass membrane protein</topology>
    </subcellularLocation>
</comment>
<dbReference type="GO" id="GO:0005509">
    <property type="term" value="F:calcium ion binding"/>
    <property type="evidence" value="ECO:0007669"/>
    <property type="project" value="InterPro"/>
</dbReference>
<dbReference type="GO" id="GO:0005388">
    <property type="term" value="F:P-type calcium transporter activity"/>
    <property type="evidence" value="ECO:0007669"/>
    <property type="project" value="UniProtKB-EC"/>
</dbReference>
<feature type="transmembrane region" description="Helical" evidence="20">
    <location>
        <begin position="880"/>
        <end position="899"/>
    </location>
</feature>
<feature type="transmembrane region" description="Helical" evidence="20">
    <location>
        <begin position="1035"/>
        <end position="1055"/>
    </location>
</feature>
<keyword evidence="9 20" id="KW-0067">ATP-binding</keyword>
<dbReference type="FunFam" id="3.40.1110.10:FF:000013">
    <property type="entry name" value="Calcium-transporting ATPase"/>
    <property type="match status" value="1"/>
</dbReference>
<gene>
    <name evidence="23" type="ORF">ZIOFF_013113</name>
</gene>
<dbReference type="SUPFAM" id="SSF47473">
    <property type="entry name" value="EF-hand"/>
    <property type="match status" value="1"/>
</dbReference>
<dbReference type="InterPro" id="IPR018303">
    <property type="entry name" value="ATPase_P-typ_P_site"/>
</dbReference>
<dbReference type="SUPFAM" id="SSF101112">
    <property type="entry name" value="Oxygen-evolving enhancer protein 3"/>
    <property type="match status" value="1"/>
</dbReference>
<comment type="catalytic activity">
    <reaction evidence="18 20">
        <text>Ca(2+)(in) + ATP + H2O = Ca(2+)(out) + ADP + phosphate + H(+)</text>
        <dbReference type="Rhea" id="RHEA:18105"/>
        <dbReference type="ChEBI" id="CHEBI:15377"/>
        <dbReference type="ChEBI" id="CHEBI:15378"/>
        <dbReference type="ChEBI" id="CHEBI:29108"/>
        <dbReference type="ChEBI" id="CHEBI:30616"/>
        <dbReference type="ChEBI" id="CHEBI:43474"/>
        <dbReference type="ChEBI" id="CHEBI:456216"/>
        <dbReference type="EC" id="7.2.2.10"/>
    </reaction>
</comment>
<dbReference type="NCBIfam" id="TIGR01494">
    <property type="entry name" value="ATPase_P-type"/>
    <property type="match status" value="3"/>
</dbReference>
<dbReference type="Proteomes" id="UP000734854">
    <property type="component" value="Unassembled WGS sequence"/>
</dbReference>
<comment type="similarity">
    <text evidence="2 20">Belongs to the cation transport ATPase (P-type) (TC 3.A.3) family. Type IIB subfamily.</text>
</comment>
<accession>A0A8J5HFM1</accession>
<evidence type="ECO:0000256" key="11">
    <source>
        <dbReference type="ARBA" id="ARBA00022860"/>
    </source>
</evidence>
<keyword evidence="11" id="KW-0112">Calmodulin-binding</keyword>
<dbReference type="InterPro" id="IPR011992">
    <property type="entry name" value="EF-hand-dom_pair"/>
</dbReference>
<dbReference type="NCBIfam" id="TIGR01517">
    <property type="entry name" value="ATPase-IIB_Ca"/>
    <property type="match status" value="1"/>
</dbReference>
<keyword evidence="24" id="KW-1185">Reference proteome</keyword>
<evidence type="ECO:0000256" key="19">
    <source>
        <dbReference type="ARBA" id="ARBA00053300"/>
    </source>
</evidence>
<dbReference type="FunFam" id="2.70.150.10:FF:000006">
    <property type="entry name" value="Calcium-transporting ATPase"/>
    <property type="match status" value="1"/>
</dbReference>
<proteinExistence type="inferred from homology"/>
<dbReference type="InterPro" id="IPR036412">
    <property type="entry name" value="HAD-like_sf"/>
</dbReference>
<keyword evidence="3 20" id="KW-0813">Transport</keyword>
<feature type="transmembrane region" description="Helical" evidence="20">
    <location>
        <begin position="1645"/>
        <end position="1664"/>
    </location>
</feature>
<dbReference type="PRINTS" id="PR00119">
    <property type="entry name" value="CATATPASE"/>
</dbReference>
<dbReference type="SFLD" id="SFLDG00002">
    <property type="entry name" value="C1.7:_P-type_atpase_like"/>
    <property type="match status" value="1"/>
</dbReference>
<evidence type="ECO:0000256" key="2">
    <source>
        <dbReference type="ARBA" id="ARBA00006124"/>
    </source>
</evidence>
<dbReference type="SFLD" id="SFLDS00003">
    <property type="entry name" value="Haloacid_Dehalogenase"/>
    <property type="match status" value="1"/>
</dbReference>
<feature type="transmembrane region" description="Helical" evidence="20">
    <location>
        <begin position="1508"/>
        <end position="1528"/>
    </location>
</feature>
<sequence length="1714" mass="188257">MLKAARPDLNRSRLVLTPGTALSYMSTCNWPLFLPGGQTLSTFFFLRKTQMPTSFSPSNPISPLVSKLSIPLMAAALLSSQCRPSLARSTSTLAAGVARRRARLAFRCSASRFPRFDLGGEQNENSCRIKECAISLALAIGLVTGVPIVTSPAHASPVSPVLPDLSVLISGPPIKDPGVLLRNALPIDNKAIREVQKPLEDITDSLKISGVRALDTAERNVRQASRALEQGKALILKGVSETKKDNGKELLEKLAVGMKELEGIIQQRDREAVAPKQKELLQYVGSIEEDMVDGFPFEIPDEYSNLPLLKGRATVDMKVKVKDNPNVQDCVFRIVLDGYNAPVTAGNFVDLVERHFYDGMEIQRADGFVVQTGDPEGPAEGFIDPSTEKLRTIPLEIMVIGDKAPIYGETLEELGRYKAQTCLPFNAFGTMAMARAEFDNNSGSSQVFWLLKESELTPSNANILDGRYAVFGYTTENEDFLADLKVGDVIESIQVVSGLENLVNPSYNFGTATVIWKRWAQVAFSMLHYPAEEFQLALFRNSNRRNLFADRVFDLFDIKRNGAIEFGEFVRSLSIFHPRAPESEKIECKCLDISLTSFAFKLYDLRQTGFIEPEELKEMVLAILSESELSLSDELVEEIVDKADARGDGKIDPDEWKDFVKKNPSLLRNMTLPYLFSFDLVEYRPAPLFDSVAEQPVPIDRMDLNAVDFLIGPGRRLGVSSPLRRWRIAYRTIYSCRAMCSLVTKKFAIIHRSSSYVAIDVEGGDSAPLAFSKVTDDGNLRKLVKERRLEDLHRLGGSAGLIRALGSNAEAGIHGSATDLSSRRAAFGSNTYPRPKPKGFFHFVFEAINDLFIIILMVCAAVSLAFGIKEHGIKEGWYDGASIFLAVFLVSAVSAVSNFRQMKRFNKLSAECDNITASIVRDGRRQSVSIFDIVVGDVVLLNIGDQVPADGVFLQGYSLQVDESSMTGESHPVDIDAVKNPFLTSGVKVIDGYASMLVTAVGTDTMWGEMMGSITRETTEPTPLQERLQRLTSSIGKIGIAVATLVFAMLVVRYFTGSTEGDDGRPKFDKHNTNASDIISGLVNIFQDAVTIIVVAIPEGLPLAVTLTLAFSMKRMMKDNAMVRRLSACETMGSVTTICTDKTGTLTLNQMKVTQFWIGKDQCPQATSIAPGILALLHQAVGLNTTGSVYRPNVAAEAEITGSPTEKALLSWSISDLGMCVDEMKKKCAVIRVEAFNSEKKRSGILVEEKASGATITHWKGAAEMLLVRCSHYADGNGSVKLIDSEAKSKLEAIVHDMAASSLRCIAFAYKNTAGAEDSEVNHGEEPRLDDTELTLLGLVGLKDPCRPEVARAIDACRSAGVGVKMITGDNVFTARAIAVECGIIKPEDFDALVVEGQEFRNYSPEERMKKVDRIRVMARSSPFDKLLMVQCLKQKGQVVAVTGDGTNDAPALKEADVGLAMGIQGTEVAKESSDIVIMDDNFDTVVTVMRWGRCVYNNIQKFLQFQLTVNVAALVINFVSAVATGAVPLTTVQLLWVNLIMDTMGALALATDTPTKELMEKPPVGRTAPLITGVMWRNLTAQALFQVTVLLLFRFRGESLLGLTEAENNTMIFNTFVLCQVFNEFNARKLEKKNVFQGMHRNKLFLGIVAATVVLQVLMVEFLRKFADTVRLGWGQWGICVGIAVVSWPIGWLVKFLPVAENPWRQLWTLVKG</sequence>
<evidence type="ECO:0000313" key="23">
    <source>
        <dbReference type="EMBL" id="KAG6523257.1"/>
    </source>
</evidence>
<dbReference type="SUPFAM" id="SSF81665">
    <property type="entry name" value="Calcium ATPase, transmembrane domain M"/>
    <property type="match status" value="1"/>
</dbReference>